<feature type="domain" description="ABC transmembrane type-1" evidence="9">
    <location>
        <begin position="343"/>
        <end position="533"/>
    </location>
</feature>
<evidence type="ECO:0000256" key="1">
    <source>
        <dbReference type="ARBA" id="ARBA00004429"/>
    </source>
</evidence>
<dbReference type="SUPFAM" id="SSF161098">
    <property type="entry name" value="MetI-like"/>
    <property type="match status" value="2"/>
</dbReference>
<feature type="transmembrane region" description="Helical" evidence="8">
    <location>
        <begin position="58"/>
        <end position="84"/>
    </location>
</feature>
<feature type="transmembrane region" description="Helical" evidence="8">
    <location>
        <begin position="198"/>
        <end position="224"/>
    </location>
</feature>
<reference evidence="10 11" key="1">
    <citation type="journal article" date="2021" name="Genome Biol. Evol.">
        <title>Complete Genome Sequencing of a Novel Gloeobacter Species from a Waterfall Cave in Mexico.</title>
        <authorList>
            <person name="Saw J.H."/>
            <person name="Cardona T."/>
            <person name="Montejano G."/>
        </authorList>
    </citation>
    <scope>NUCLEOTIDE SEQUENCE [LARGE SCALE GENOMIC DNA]</scope>
    <source>
        <strain evidence="10">MG652769</strain>
    </source>
</reference>
<keyword evidence="5 8" id="KW-0812">Transmembrane</keyword>
<evidence type="ECO:0000256" key="6">
    <source>
        <dbReference type="ARBA" id="ARBA00022989"/>
    </source>
</evidence>
<feature type="transmembrane region" description="Helical" evidence="8">
    <location>
        <begin position="18"/>
        <end position="38"/>
    </location>
</feature>
<sequence length="543" mass="57568">MRNLQAGEPALRRAPAPLLWLAGTVACALAVPLVYLLVRSFEVDGATWSSLLATQLGPLLATTIALALAVTVLAAGVGTGLAFLVERTDLPARSLWRVLCAMPLVIPPYVGAFCYLTLAGPQGLIEQWLAARLGVAAVPQVRLIGFPAGALVLVLTTYPFVYLLAGAQLRSTDRGLIEAARACGQGPWQTFRRVTLPLLAPAVGAGSLLVALYAISDFGVVSLLRVETFTAAIYLQLTTRFDRAGAAVLSAVLVVIALGVLWAEQRAQGSGRVAQMKSGWRPPAPVLLGPWRVPALLAVGTVVGLALVLPFALLAAWTVQSLTDRSALAAVWTAAYNNVWQALAHSLASAAAAATIATVAAFPVALLWVRYPSRPAGVFYRLSQLGYALPGLVVALSLVFVGTQFVPWLYGTVAMVLVAYVVRFLPEALQGLRTALAQLSPTLEEASRALGCSPMATLVRVSFPLLWPSFIAAWALVFLSSLRELPATLLLRPAGFDTLPIRIWIPASESVYTHAAPAALLLVLCSLIPLAFLFVRARTEVPR</sequence>
<dbReference type="PANTHER" id="PTHR43357:SF3">
    <property type="entry name" value="FE(3+)-TRANSPORT SYSTEM PERMEASE PROTEIN FBPB 2"/>
    <property type="match status" value="1"/>
</dbReference>
<accession>A0ABY3PSZ3</accession>
<evidence type="ECO:0000256" key="4">
    <source>
        <dbReference type="ARBA" id="ARBA00022519"/>
    </source>
</evidence>
<evidence type="ECO:0000256" key="8">
    <source>
        <dbReference type="RuleBase" id="RU363032"/>
    </source>
</evidence>
<dbReference type="PANTHER" id="PTHR43357">
    <property type="entry name" value="INNER MEMBRANE ABC TRANSPORTER PERMEASE PROTEIN YDCV"/>
    <property type="match status" value="1"/>
</dbReference>
<name>A0ABY3PSZ3_9CYAN</name>
<keyword evidence="4" id="KW-0997">Cell inner membrane</keyword>
<evidence type="ECO:0000256" key="2">
    <source>
        <dbReference type="ARBA" id="ARBA00022448"/>
    </source>
</evidence>
<dbReference type="CDD" id="cd06261">
    <property type="entry name" value="TM_PBP2"/>
    <property type="match status" value="2"/>
</dbReference>
<dbReference type="EMBL" id="CP063845">
    <property type="protein sequence ID" value="UFP96801.1"/>
    <property type="molecule type" value="Genomic_DNA"/>
</dbReference>
<feature type="domain" description="ABC transmembrane type-1" evidence="9">
    <location>
        <begin position="60"/>
        <end position="262"/>
    </location>
</feature>
<evidence type="ECO:0000256" key="3">
    <source>
        <dbReference type="ARBA" id="ARBA00022475"/>
    </source>
</evidence>
<evidence type="ECO:0000256" key="7">
    <source>
        <dbReference type="ARBA" id="ARBA00023136"/>
    </source>
</evidence>
<feature type="transmembrane region" description="Helical" evidence="8">
    <location>
        <begin position="244"/>
        <end position="263"/>
    </location>
</feature>
<evidence type="ECO:0000313" key="11">
    <source>
        <dbReference type="Proteomes" id="UP001054846"/>
    </source>
</evidence>
<feature type="transmembrane region" description="Helical" evidence="8">
    <location>
        <begin position="465"/>
        <end position="482"/>
    </location>
</feature>
<dbReference type="PROSITE" id="PS50928">
    <property type="entry name" value="ABC_TM1"/>
    <property type="match status" value="2"/>
</dbReference>
<feature type="transmembrane region" description="Helical" evidence="8">
    <location>
        <begin position="143"/>
        <end position="165"/>
    </location>
</feature>
<evidence type="ECO:0000256" key="5">
    <source>
        <dbReference type="ARBA" id="ARBA00022692"/>
    </source>
</evidence>
<keyword evidence="11" id="KW-1185">Reference proteome</keyword>
<dbReference type="RefSeq" id="WP_230844133.1">
    <property type="nucleotide sequence ID" value="NZ_CP063845.1"/>
</dbReference>
<dbReference type="PROSITE" id="PS51257">
    <property type="entry name" value="PROKAR_LIPOPROTEIN"/>
    <property type="match status" value="1"/>
</dbReference>
<comment type="similarity">
    <text evidence="8">Belongs to the binding-protein-dependent transport system permease family.</text>
</comment>
<gene>
    <name evidence="10" type="ORF">ISF26_11575</name>
</gene>
<evidence type="ECO:0000259" key="9">
    <source>
        <dbReference type="PROSITE" id="PS50928"/>
    </source>
</evidence>
<protein>
    <submittedName>
        <fullName evidence="10">Iron ABC transporter permease</fullName>
    </submittedName>
</protein>
<keyword evidence="2 8" id="KW-0813">Transport</keyword>
<keyword evidence="6 8" id="KW-1133">Transmembrane helix</keyword>
<feature type="transmembrane region" description="Helical" evidence="8">
    <location>
        <begin position="378"/>
        <end position="401"/>
    </location>
</feature>
<feature type="transmembrane region" description="Helical" evidence="8">
    <location>
        <begin position="407"/>
        <end position="425"/>
    </location>
</feature>
<comment type="subcellular location">
    <subcellularLocation>
        <location evidence="1">Cell inner membrane</location>
        <topology evidence="1">Multi-pass membrane protein</topology>
    </subcellularLocation>
    <subcellularLocation>
        <location evidence="8">Cell membrane</location>
        <topology evidence="8">Multi-pass membrane protein</topology>
    </subcellularLocation>
</comment>
<dbReference type="InterPro" id="IPR035906">
    <property type="entry name" value="MetI-like_sf"/>
</dbReference>
<proteinExistence type="inferred from homology"/>
<dbReference type="Proteomes" id="UP001054846">
    <property type="component" value="Chromosome"/>
</dbReference>
<feature type="transmembrane region" description="Helical" evidence="8">
    <location>
        <begin position="515"/>
        <end position="535"/>
    </location>
</feature>
<feature type="transmembrane region" description="Helical" evidence="8">
    <location>
        <begin position="295"/>
        <end position="319"/>
    </location>
</feature>
<keyword evidence="7 8" id="KW-0472">Membrane</keyword>
<feature type="transmembrane region" description="Helical" evidence="8">
    <location>
        <begin position="339"/>
        <end position="366"/>
    </location>
</feature>
<evidence type="ECO:0000313" key="10">
    <source>
        <dbReference type="EMBL" id="UFP96801.1"/>
    </source>
</evidence>
<dbReference type="Pfam" id="PF00528">
    <property type="entry name" value="BPD_transp_1"/>
    <property type="match status" value="2"/>
</dbReference>
<feature type="transmembrane region" description="Helical" evidence="8">
    <location>
        <begin position="96"/>
        <end position="118"/>
    </location>
</feature>
<dbReference type="InterPro" id="IPR000515">
    <property type="entry name" value="MetI-like"/>
</dbReference>
<organism evidence="10 11">
    <name type="scientific">Gloeobacter morelensis MG652769</name>
    <dbReference type="NCBI Taxonomy" id="2781736"/>
    <lineage>
        <taxon>Bacteria</taxon>
        <taxon>Bacillati</taxon>
        <taxon>Cyanobacteriota</taxon>
        <taxon>Cyanophyceae</taxon>
        <taxon>Gloeobacterales</taxon>
        <taxon>Gloeobacteraceae</taxon>
        <taxon>Gloeobacter</taxon>
        <taxon>Gloeobacter morelensis</taxon>
    </lineage>
</organism>
<dbReference type="Gene3D" id="1.10.3720.10">
    <property type="entry name" value="MetI-like"/>
    <property type="match status" value="2"/>
</dbReference>
<keyword evidence="3" id="KW-1003">Cell membrane</keyword>